<dbReference type="InParanoid" id="A0A317ZIE3"/>
<dbReference type="GO" id="GO:0004560">
    <property type="term" value="F:alpha-L-fucosidase activity"/>
    <property type="evidence" value="ECO:0007669"/>
    <property type="project" value="InterPro"/>
</dbReference>
<evidence type="ECO:0000256" key="4">
    <source>
        <dbReference type="ARBA" id="ARBA00022729"/>
    </source>
</evidence>
<evidence type="ECO:0000256" key="7">
    <source>
        <dbReference type="SAM" id="SignalP"/>
    </source>
</evidence>
<keyword evidence="6" id="KW-0326">Glycosidase</keyword>
<name>A0A317ZIE3_9BACT</name>
<sequence>MMQNSLRLRLIFVFAFAALATYPSVHAESMDEMWGEQVAKLKASDGVRGQLFEQGNYAMFIHWGLYSQIANKYQGETYYGIGEWIMHPRMADIPVEDYKTVARDFNPVHFDADAIAQLAVDAGMKYIVITSKHHDGFAMYDSEVNDFNIVDATPYGRDPMKELAEACAKHGLGLGFYYSHNQDWTFPGGTRGPAITEGGEAADFTYYYENKCRPQVEEITTKYGPIEIVWFDTPGRIPKDYVEELVAIVRKNQPGALVSGRAGYGLGDYKSHGDMEVPHGNVDGLWETVDTTNDSWSYAWYDTNWKTPKQIIERLVATVARGGTYMLNIGPRGDGTVPVEAQLALRKSGEWIRRYPFVVYGTGASPWGHALPWGDVTVKDNRLYLSVFNLPDERTIYLPGLKTELESVTLIDGGEKIPLPYSMVERWTRIQLPPKLKEALVPVIEVELSAAPEVDSTWGLDPSVETTLLVEFADVERARKSKKGWMEKFGEWKHVVRAHEWEKGGQAFWDVDVLEPGYYQVALTYSGEGRLVWKVGVADGEAIQNEQNSSHNYQQFPIGWIEFPETGRYTIHVSCIEGDLEKASLKSVHFTKVDL</sequence>
<evidence type="ECO:0000259" key="8">
    <source>
        <dbReference type="Pfam" id="PF01120"/>
    </source>
</evidence>
<keyword evidence="5" id="KW-0378">Hydrolase</keyword>
<evidence type="ECO:0000313" key="9">
    <source>
        <dbReference type="EMBL" id="PXA03539.1"/>
    </source>
</evidence>
<dbReference type="OrthoDB" id="107551at2"/>
<dbReference type="Pfam" id="PF01120">
    <property type="entry name" value="Alpha_L_fucos"/>
    <property type="match status" value="1"/>
</dbReference>
<dbReference type="InterPro" id="IPR017853">
    <property type="entry name" value="GH"/>
</dbReference>
<evidence type="ECO:0000256" key="1">
    <source>
        <dbReference type="ARBA" id="ARBA00004071"/>
    </source>
</evidence>
<evidence type="ECO:0000256" key="6">
    <source>
        <dbReference type="ARBA" id="ARBA00023295"/>
    </source>
</evidence>
<dbReference type="PRINTS" id="PR00741">
    <property type="entry name" value="GLHYDRLASE29"/>
</dbReference>
<dbReference type="InterPro" id="IPR016286">
    <property type="entry name" value="FUC_metazoa-typ"/>
</dbReference>
<evidence type="ECO:0000313" key="10">
    <source>
        <dbReference type="Proteomes" id="UP000247099"/>
    </source>
</evidence>
<comment type="caution">
    <text evidence="9">The sequence shown here is derived from an EMBL/GenBank/DDBJ whole genome shotgun (WGS) entry which is preliminary data.</text>
</comment>
<comment type="function">
    <text evidence="1">Alpha-L-fucosidase is responsible for hydrolyzing the alpha-1,6-linked fucose joined to the reducing-end N-acetylglucosamine of the carbohydrate moieties of glycoproteins.</text>
</comment>
<dbReference type="SUPFAM" id="SSF51445">
    <property type="entry name" value="(Trans)glycosidases"/>
    <property type="match status" value="1"/>
</dbReference>
<dbReference type="EMBL" id="QHJQ01000008">
    <property type="protein sequence ID" value="PXA03539.1"/>
    <property type="molecule type" value="Genomic_DNA"/>
</dbReference>
<reference evidence="9 10" key="1">
    <citation type="submission" date="2018-05" db="EMBL/GenBank/DDBJ databases">
        <title>Coraliomargarita sinensis sp. nov., isolated from a marine solar saltern.</title>
        <authorList>
            <person name="Zhou L.Y."/>
        </authorList>
    </citation>
    <scope>NUCLEOTIDE SEQUENCE [LARGE SCALE GENOMIC DNA]</scope>
    <source>
        <strain evidence="9 10">WN38</strain>
    </source>
</reference>
<dbReference type="EC" id="3.2.1.51" evidence="3"/>
<dbReference type="GO" id="GO:0006004">
    <property type="term" value="P:fucose metabolic process"/>
    <property type="evidence" value="ECO:0007669"/>
    <property type="project" value="InterPro"/>
</dbReference>
<dbReference type="InterPro" id="IPR057739">
    <property type="entry name" value="Glyco_hydro_29_N"/>
</dbReference>
<dbReference type="SMART" id="SM00812">
    <property type="entry name" value="Alpha_L_fucos"/>
    <property type="match status" value="1"/>
</dbReference>
<dbReference type="InterPro" id="IPR000933">
    <property type="entry name" value="Glyco_hydro_29"/>
</dbReference>
<accession>A0A317ZIE3</accession>
<dbReference type="PANTHER" id="PTHR10030">
    <property type="entry name" value="ALPHA-L-FUCOSIDASE"/>
    <property type="match status" value="1"/>
</dbReference>
<dbReference type="PANTHER" id="PTHR10030:SF37">
    <property type="entry name" value="ALPHA-L-FUCOSIDASE-RELATED"/>
    <property type="match status" value="1"/>
</dbReference>
<gene>
    <name evidence="9" type="ORF">DDZ13_11185</name>
</gene>
<comment type="similarity">
    <text evidence="2">Belongs to the glycosyl hydrolase 29 family.</text>
</comment>
<keyword evidence="10" id="KW-1185">Reference proteome</keyword>
<dbReference type="GO" id="GO:0016139">
    <property type="term" value="P:glycoside catabolic process"/>
    <property type="evidence" value="ECO:0007669"/>
    <property type="project" value="TreeGrafter"/>
</dbReference>
<evidence type="ECO:0000256" key="3">
    <source>
        <dbReference type="ARBA" id="ARBA00012662"/>
    </source>
</evidence>
<evidence type="ECO:0000256" key="5">
    <source>
        <dbReference type="ARBA" id="ARBA00022801"/>
    </source>
</evidence>
<dbReference type="RefSeq" id="WP_110131539.1">
    <property type="nucleotide sequence ID" value="NZ_QHJQ01000008.1"/>
</dbReference>
<feature type="domain" description="Glycoside hydrolase family 29 N-terminal" evidence="8">
    <location>
        <begin position="50"/>
        <end position="355"/>
    </location>
</feature>
<dbReference type="Proteomes" id="UP000247099">
    <property type="component" value="Unassembled WGS sequence"/>
</dbReference>
<proteinExistence type="inferred from homology"/>
<dbReference type="Gene3D" id="3.20.20.80">
    <property type="entry name" value="Glycosidases"/>
    <property type="match status" value="1"/>
</dbReference>
<feature type="signal peptide" evidence="7">
    <location>
        <begin position="1"/>
        <end position="27"/>
    </location>
</feature>
<evidence type="ECO:0000256" key="2">
    <source>
        <dbReference type="ARBA" id="ARBA00007951"/>
    </source>
</evidence>
<dbReference type="AlphaFoldDB" id="A0A317ZIE3"/>
<protein>
    <recommendedName>
        <fullName evidence="3">alpha-L-fucosidase</fullName>
        <ecNumber evidence="3">3.2.1.51</ecNumber>
    </recommendedName>
</protein>
<organism evidence="9 10">
    <name type="scientific">Coraliomargarita sinensis</name>
    <dbReference type="NCBI Taxonomy" id="2174842"/>
    <lineage>
        <taxon>Bacteria</taxon>
        <taxon>Pseudomonadati</taxon>
        <taxon>Verrucomicrobiota</taxon>
        <taxon>Opitutia</taxon>
        <taxon>Puniceicoccales</taxon>
        <taxon>Coraliomargaritaceae</taxon>
        <taxon>Coraliomargarita</taxon>
    </lineage>
</organism>
<feature type="chain" id="PRO_5016441959" description="alpha-L-fucosidase" evidence="7">
    <location>
        <begin position="28"/>
        <end position="595"/>
    </location>
</feature>
<keyword evidence="4 7" id="KW-0732">Signal</keyword>
<dbReference type="GO" id="GO:0005764">
    <property type="term" value="C:lysosome"/>
    <property type="evidence" value="ECO:0007669"/>
    <property type="project" value="TreeGrafter"/>
</dbReference>